<accession>A0A158CYI3</accession>
<evidence type="ECO:0000313" key="1">
    <source>
        <dbReference type="EMBL" id="SAK87442.1"/>
    </source>
</evidence>
<comment type="caution">
    <text evidence="1">The sequence shown here is derived from an EMBL/GenBank/DDBJ whole genome shotgun (WGS) entry which is preliminary data.</text>
</comment>
<gene>
    <name evidence="1" type="ORF">AWB79_06184</name>
</gene>
<keyword evidence="2" id="KW-1185">Reference proteome</keyword>
<evidence type="ECO:0000313" key="2">
    <source>
        <dbReference type="Proteomes" id="UP000054851"/>
    </source>
</evidence>
<sequence length="150" mass="16618">MCLEYGATMSKSYEDPVDGMLLLYAVAALPVRPAKAGGWFHRSTNGVASIISRHEDVPDVLLRLPQDWTVLEPVKFVGLHDDPDIVSVDPRFRYSIDRRSSAIVGRNDGGRHVLLMLVNSPEAALMPQRLFGAASTFEDCLCYLDQTGRL</sequence>
<reference evidence="1" key="1">
    <citation type="submission" date="2016-01" db="EMBL/GenBank/DDBJ databases">
        <authorList>
            <person name="Peeters C."/>
        </authorList>
    </citation>
    <scope>NUCLEOTIDE SEQUENCE</scope>
    <source>
        <strain evidence="1">LMG 29322</strain>
    </source>
</reference>
<dbReference type="EMBL" id="FCOA02000031">
    <property type="protein sequence ID" value="SAK87442.1"/>
    <property type="molecule type" value="Genomic_DNA"/>
</dbReference>
<organism evidence="1 2">
    <name type="scientific">Caballeronia hypogeia</name>
    <dbReference type="NCBI Taxonomy" id="1777140"/>
    <lineage>
        <taxon>Bacteria</taxon>
        <taxon>Pseudomonadati</taxon>
        <taxon>Pseudomonadota</taxon>
        <taxon>Betaproteobacteria</taxon>
        <taxon>Burkholderiales</taxon>
        <taxon>Burkholderiaceae</taxon>
        <taxon>Caballeronia</taxon>
    </lineage>
</organism>
<dbReference type="Proteomes" id="UP000054851">
    <property type="component" value="Unassembled WGS sequence"/>
</dbReference>
<dbReference type="AlphaFoldDB" id="A0A158CYI3"/>
<name>A0A158CYI3_9BURK</name>
<proteinExistence type="predicted"/>
<protein>
    <submittedName>
        <fullName evidence="1">Uncharacterized protein</fullName>
    </submittedName>
</protein>
<dbReference type="STRING" id="1777140.AWB79_06184"/>